<dbReference type="InterPro" id="IPR016166">
    <property type="entry name" value="FAD-bd_PCMH"/>
</dbReference>
<dbReference type="InterPro" id="IPR036318">
    <property type="entry name" value="FAD-bd_PCMH-like_sf"/>
</dbReference>
<dbReference type="Proteomes" id="UP001201262">
    <property type="component" value="Unassembled WGS sequence"/>
</dbReference>
<dbReference type="Pfam" id="PF01565">
    <property type="entry name" value="FAD_binding_4"/>
    <property type="match status" value="1"/>
</dbReference>
<proteinExistence type="inferred from homology"/>
<accession>A0AAD4KCX8</accession>
<organism evidence="7 8">
    <name type="scientific">Talaromyces proteolyticus</name>
    <dbReference type="NCBI Taxonomy" id="1131652"/>
    <lineage>
        <taxon>Eukaryota</taxon>
        <taxon>Fungi</taxon>
        <taxon>Dikarya</taxon>
        <taxon>Ascomycota</taxon>
        <taxon>Pezizomycotina</taxon>
        <taxon>Eurotiomycetes</taxon>
        <taxon>Eurotiomycetidae</taxon>
        <taxon>Eurotiales</taxon>
        <taxon>Trichocomaceae</taxon>
        <taxon>Talaromyces</taxon>
        <taxon>Talaromyces sect. Bacilispori</taxon>
    </lineage>
</organism>
<comment type="similarity">
    <text evidence="2">Belongs to the oxygen-dependent FAD-linked oxidoreductase family.</text>
</comment>
<dbReference type="RefSeq" id="XP_046065445.1">
    <property type="nucleotide sequence ID" value="XM_046218823.1"/>
</dbReference>
<comment type="caution">
    <text evidence="7">The sequence shown here is derived from an EMBL/GenBank/DDBJ whole genome shotgun (WGS) entry which is preliminary data.</text>
</comment>
<dbReference type="GeneID" id="70249110"/>
<dbReference type="Gene3D" id="3.30.465.10">
    <property type="match status" value="1"/>
</dbReference>
<sequence>MKRIDINTKHIRELTSQLSVETNLVTPSSSEYEDAIKRWSATAVKRAGAVSYPKTASEVSKLVTFASRNNLKLAVKGGGHSTGGTSSTNGGLVIDLSKMRKVTVDYDKKIIIAQGGALWEDVDKAAAEYGLATVGGTVNHTGIGGLTLGGGFGWLSGMHGAVIDNLVSATVVIANGDVLRATETENRDLFWAIRGAGHNFGVAVEFQYKAYDQPDMVYAGLLFFTPDKLGSLVDVLNENNTPRAAVMCVFGVPPRFSSAIIVLICFYNGTEQIATEHFTPVLDLGPIANTLGPIPYAQMNSLLNPMTEPGGRKTGKGAAFSPPIRKEFVESVFQVFSKKLSEEPDLQKSILAIEFYDMTKTRSVAVESTAFPTRGKLHMGIINLSWSEPENDEKFRSWARFLQIMCREEILRVRNQTSQATVFEYANYLEPGDVTSGTLFGANSNKLAVLKARYDPDNLFYKTNPITPATT</sequence>
<dbReference type="InterPro" id="IPR006094">
    <property type="entry name" value="Oxid_FAD_bind_N"/>
</dbReference>
<dbReference type="Gene3D" id="3.30.43.10">
    <property type="entry name" value="Uridine Diphospho-n-acetylenolpyruvylglucosamine Reductase, domain 2"/>
    <property type="match status" value="1"/>
</dbReference>
<dbReference type="Gene3D" id="3.40.462.20">
    <property type="match status" value="1"/>
</dbReference>
<dbReference type="InterPro" id="IPR016169">
    <property type="entry name" value="FAD-bd_PCMH_sub2"/>
</dbReference>
<evidence type="ECO:0000256" key="3">
    <source>
        <dbReference type="ARBA" id="ARBA00022630"/>
    </source>
</evidence>
<keyword evidence="4" id="KW-0274">FAD</keyword>
<feature type="domain" description="FAD-binding PCMH-type" evidence="6">
    <location>
        <begin position="42"/>
        <end position="213"/>
    </location>
</feature>
<keyword evidence="8" id="KW-1185">Reference proteome</keyword>
<dbReference type="PROSITE" id="PS51387">
    <property type="entry name" value="FAD_PCMH"/>
    <property type="match status" value="1"/>
</dbReference>
<dbReference type="InterPro" id="IPR012951">
    <property type="entry name" value="BBE"/>
</dbReference>
<dbReference type="PANTHER" id="PTHR42973">
    <property type="entry name" value="BINDING OXIDOREDUCTASE, PUTATIVE (AFU_ORTHOLOGUE AFUA_1G17690)-RELATED"/>
    <property type="match status" value="1"/>
</dbReference>
<evidence type="ECO:0000256" key="2">
    <source>
        <dbReference type="ARBA" id="ARBA00005466"/>
    </source>
</evidence>
<name>A0AAD4KCX8_9EURO</name>
<gene>
    <name evidence="7" type="ORF">BGW36DRAFT_402067</name>
</gene>
<reference evidence="7" key="1">
    <citation type="submission" date="2021-12" db="EMBL/GenBank/DDBJ databases">
        <title>Convergent genome expansion in fungi linked to evolution of root-endophyte symbiosis.</title>
        <authorList>
            <consortium name="DOE Joint Genome Institute"/>
            <person name="Ke Y.-H."/>
            <person name="Bonito G."/>
            <person name="Liao H.-L."/>
            <person name="Looney B."/>
            <person name="Rojas-Flechas A."/>
            <person name="Nash J."/>
            <person name="Hameed K."/>
            <person name="Schadt C."/>
            <person name="Martin F."/>
            <person name="Crous P.W."/>
            <person name="Miettinen O."/>
            <person name="Magnuson J.K."/>
            <person name="Labbe J."/>
            <person name="Jacobson D."/>
            <person name="Doktycz M.J."/>
            <person name="Veneault-Fourrey C."/>
            <person name="Kuo A."/>
            <person name="Mondo S."/>
            <person name="Calhoun S."/>
            <person name="Riley R."/>
            <person name="Ohm R."/>
            <person name="LaButti K."/>
            <person name="Andreopoulos B."/>
            <person name="Pangilinan J."/>
            <person name="Nolan M."/>
            <person name="Tritt A."/>
            <person name="Clum A."/>
            <person name="Lipzen A."/>
            <person name="Daum C."/>
            <person name="Barry K."/>
            <person name="Grigoriev I.V."/>
            <person name="Vilgalys R."/>
        </authorList>
    </citation>
    <scope>NUCLEOTIDE SEQUENCE</scope>
    <source>
        <strain evidence="7">PMI_201</strain>
    </source>
</reference>
<evidence type="ECO:0000313" key="7">
    <source>
        <dbReference type="EMBL" id="KAH8689019.1"/>
    </source>
</evidence>
<dbReference type="InterPro" id="IPR016167">
    <property type="entry name" value="FAD-bd_PCMH_sub1"/>
</dbReference>
<dbReference type="EMBL" id="JAJTJA010000016">
    <property type="protein sequence ID" value="KAH8689019.1"/>
    <property type="molecule type" value="Genomic_DNA"/>
</dbReference>
<keyword evidence="5" id="KW-0560">Oxidoreductase</keyword>
<evidence type="ECO:0000256" key="1">
    <source>
        <dbReference type="ARBA" id="ARBA00001974"/>
    </source>
</evidence>
<comment type="cofactor">
    <cofactor evidence="1">
        <name>FAD</name>
        <dbReference type="ChEBI" id="CHEBI:57692"/>
    </cofactor>
</comment>
<evidence type="ECO:0000256" key="4">
    <source>
        <dbReference type="ARBA" id="ARBA00022827"/>
    </source>
</evidence>
<dbReference type="Pfam" id="PF08031">
    <property type="entry name" value="BBE"/>
    <property type="match status" value="1"/>
</dbReference>
<evidence type="ECO:0000259" key="6">
    <source>
        <dbReference type="PROSITE" id="PS51387"/>
    </source>
</evidence>
<evidence type="ECO:0000256" key="5">
    <source>
        <dbReference type="ARBA" id="ARBA00023002"/>
    </source>
</evidence>
<dbReference type="PANTHER" id="PTHR42973:SF39">
    <property type="entry name" value="FAD-BINDING PCMH-TYPE DOMAIN-CONTAINING PROTEIN"/>
    <property type="match status" value="1"/>
</dbReference>
<dbReference type="InterPro" id="IPR050416">
    <property type="entry name" value="FAD-linked_Oxidoreductase"/>
</dbReference>
<dbReference type="SUPFAM" id="SSF56176">
    <property type="entry name" value="FAD-binding/transporter-associated domain-like"/>
    <property type="match status" value="1"/>
</dbReference>
<evidence type="ECO:0000313" key="8">
    <source>
        <dbReference type="Proteomes" id="UP001201262"/>
    </source>
</evidence>
<protein>
    <submittedName>
        <fullName evidence="7">FAD/FMN-containing dehydrogenase</fullName>
    </submittedName>
</protein>
<dbReference type="GO" id="GO:0016491">
    <property type="term" value="F:oxidoreductase activity"/>
    <property type="evidence" value="ECO:0007669"/>
    <property type="project" value="UniProtKB-KW"/>
</dbReference>
<dbReference type="GO" id="GO:0071949">
    <property type="term" value="F:FAD binding"/>
    <property type="evidence" value="ECO:0007669"/>
    <property type="project" value="InterPro"/>
</dbReference>
<dbReference type="AlphaFoldDB" id="A0AAD4KCX8"/>
<keyword evidence="3" id="KW-0285">Flavoprotein</keyword>